<evidence type="ECO:0000313" key="3">
    <source>
        <dbReference type="Proteomes" id="UP000636949"/>
    </source>
</evidence>
<dbReference type="EMBL" id="BMJS01000054">
    <property type="protein sequence ID" value="GGG07552.1"/>
    <property type="molecule type" value="Genomic_DNA"/>
</dbReference>
<dbReference type="AlphaFoldDB" id="A0A8J3EA25"/>
<keyword evidence="1" id="KW-0732">Signal</keyword>
<protein>
    <submittedName>
        <fullName evidence="2">Uncharacterized protein</fullName>
    </submittedName>
</protein>
<evidence type="ECO:0000313" key="2">
    <source>
        <dbReference type="EMBL" id="GGG07552.1"/>
    </source>
</evidence>
<dbReference type="OrthoDB" id="5622309at2"/>
<organism evidence="2 3">
    <name type="scientific">Cysteiniphilum litorale</name>
    <dbReference type="NCBI Taxonomy" id="2056700"/>
    <lineage>
        <taxon>Bacteria</taxon>
        <taxon>Pseudomonadati</taxon>
        <taxon>Pseudomonadota</taxon>
        <taxon>Gammaproteobacteria</taxon>
        <taxon>Thiotrichales</taxon>
        <taxon>Fastidiosibacteraceae</taxon>
        <taxon>Cysteiniphilum</taxon>
    </lineage>
</organism>
<gene>
    <name evidence="2" type="ORF">GCM10010995_26370</name>
</gene>
<reference evidence="2" key="1">
    <citation type="journal article" date="2014" name="Int. J. Syst. Evol. Microbiol.">
        <title>Complete genome sequence of Corynebacterium casei LMG S-19264T (=DSM 44701T), isolated from a smear-ripened cheese.</title>
        <authorList>
            <consortium name="US DOE Joint Genome Institute (JGI-PGF)"/>
            <person name="Walter F."/>
            <person name="Albersmeier A."/>
            <person name="Kalinowski J."/>
            <person name="Ruckert C."/>
        </authorList>
    </citation>
    <scope>NUCLEOTIDE SEQUENCE</scope>
    <source>
        <strain evidence="2">CGMCC 1.15758</strain>
    </source>
</reference>
<dbReference type="RefSeq" id="WP_117003964.1">
    <property type="nucleotide sequence ID" value="NZ_BMJS01000054.1"/>
</dbReference>
<reference evidence="2" key="2">
    <citation type="submission" date="2020-09" db="EMBL/GenBank/DDBJ databases">
        <authorList>
            <person name="Sun Q."/>
            <person name="Zhou Y."/>
        </authorList>
    </citation>
    <scope>NUCLEOTIDE SEQUENCE</scope>
    <source>
        <strain evidence="2">CGMCC 1.15758</strain>
    </source>
</reference>
<comment type="caution">
    <text evidence="2">The sequence shown here is derived from an EMBL/GenBank/DDBJ whole genome shotgun (WGS) entry which is preliminary data.</text>
</comment>
<feature type="signal peptide" evidence="1">
    <location>
        <begin position="1"/>
        <end position="29"/>
    </location>
</feature>
<dbReference type="Proteomes" id="UP000636949">
    <property type="component" value="Unassembled WGS sequence"/>
</dbReference>
<feature type="chain" id="PRO_5035223088" evidence="1">
    <location>
        <begin position="30"/>
        <end position="276"/>
    </location>
</feature>
<sequence>MKKIKKMRKIVKTLSLPLIGMSLMSSAVAMTNYQGPNQTKALFILHNAHTNPLYKPVLEVPAKDNVKGHANVYQGEYAVYIPVKGNKPLLTLLKEVNTLAYPDMATRVMTTPHISIIQGVFKGKNYQELVAAVTQLAKNTKAQEVTLAKNFSVAGDTLSLDVAGDNAFLNGLNAELTAKTHPNAPTHQTIVAIEEGHADLTQMQSGSAWRDYNIPGSNRSHITAVYNKGNSELATKANKLLNDKSYSVMIDSIAIAKMDDNGNLYGKPIFVAQFKS</sequence>
<keyword evidence="3" id="KW-1185">Reference proteome</keyword>
<name>A0A8J3EA25_9GAMM</name>
<evidence type="ECO:0000256" key="1">
    <source>
        <dbReference type="SAM" id="SignalP"/>
    </source>
</evidence>
<accession>A0A8J3EA25</accession>
<proteinExistence type="predicted"/>